<dbReference type="PANTHER" id="PTHR43471">
    <property type="entry name" value="ABC TRANSPORTER PERMEASE"/>
    <property type="match status" value="1"/>
</dbReference>
<sequence length="197" mass="22040">MMYHNPSIIARMTGGWIVEVTPKICMMAYLEVAPLPIALTAIINASDFIAGEKQRGMLELLVSKPLQRWEIVVGKYLSFSLVFLVLIFIKLNIFNIALKFLGIGLIENKVLLSYVAVLVLTGIVYTSISTLLSTLMRGVLAAILAGFLILIAWYVFDWMILYLPLSTSDTLEKFSLFYYIDNIIGYMSSGKAALLLR</sequence>
<dbReference type="Pfam" id="PF12679">
    <property type="entry name" value="ABC2_membrane_2"/>
    <property type="match status" value="1"/>
</dbReference>
<feature type="transmembrane region" description="Helical" evidence="1">
    <location>
        <begin position="110"/>
        <end position="132"/>
    </location>
</feature>
<keyword evidence="1" id="KW-0472">Membrane</keyword>
<feature type="non-terminal residue" evidence="2">
    <location>
        <position position="197"/>
    </location>
</feature>
<gene>
    <name evidence="2" type="ORF">S12H4_07869</name>
</gene>
<dbReference type="EMBL" id="BARW01002970">
    <property type="protein sequence ID" value="GAI61849.1"/>
    <property type="molecule type" value="Genomic_DNA"/>
</dbReference>
<dbReference type="AlphaFoldDB" id="X1S217"/>
<dbReference type="GO" id="GO:0005886">
    <property type="term" value="C:plasma membrane"/>
    <property type="evidence" value="ECO:0007669"/>
    <property type="project" value="UniProtKB-SubCell"/>
</dbReference>
<feature type="transmembrane region" description="Helical" evidence="1">
    <location>
        <begin position="176"/>
        <end position="196"/>
    </location>
</feature>
<name>X1S217_9ZZZZ</name>
<feature type="transmembrane region" description="Helical" evidence="1">
    <location>
        <begin position="76"/>
        <end position="98"/>
    </location>
</feature>
<feature type="transmembrane region" description="Helical" evidence="1">
    <location>
        <begin position="139"/>
        <end position="156"/>
    </location>
</feature>
<proteinExistence type="predicted"/>
<evidence type="ECO:0000313" key="2">
    <source>
        <dbReference type="EMBL" id="GAI61849.1"/>
    </source>
</evidence>
<keyword evidence="1" id="KW-1133">Transmembrane helix</keyword>
<accession>X1S217</accession>
<dbReference type="GO" id="GO:0140359">
    <property type="term" value="F:ABC-type transporter activity"/>
    <property type="evidence" value="ECO:0007669"/>
    <property type="project" value="InterPro"/>
</dbReference>
<organism evidence="2">
    <name type="scientific">marine sediment metagenome</name>
    <dbReference type="NCBI Taxonomy" id="412755"/>
    <lineage>
        <taxon>unclassified sequences</taxon>
        <taxon>metagenomes</taxon>
        <taxon>ecological metagenomes</taxon>
    </lineage>
</organism>
<reference evidence="2" key="1">
    <citation type="journal article" date="2014" name="Front. Microbiol.">
        <title>High frequency of phylogenetically diverse reductive dehalogenase-homologous genes in deep subseafloor sedimentary metagenomes.</title>
        <authorList>
            <person name="Kawai M."/>
            <person name="Futagami T."/>
            <person name="Toyoda A."/>
            <person name="Takaki Y."/>
            <person name="Nishi S."/>
            <person name="Hori S."/>
            <person name="Arai W."/>
            <person name="Tsubouchi T."/>
            <person name="Morono Y."/>
            <person name="Uchiyama I."/>
            <person name="Ito T."/>
            <person name="Fujiyama A."/>
            <person name="Inagaki F."/>
            <person name="Takami H."/>
        </authorList>
    </citation>
    <scope>NUCLEOTIDE SEQUENCE</scope>
    <source>
        <strain evidence="2">Expedition CK06-06</strain>
    </source>
</reference>
<comment type="caution">
    <text evidence="2">The sequence shown here is derived from an EMBL/GenBank/DDBJ whole genome shotgun (WGS) entry which is preliminary data.</text>
</comment>
<keyword evidence="1" id="KW-0812">Transmembrane</keyword>
<evidence type="ECO:0008006" key="3">
    <source>
        <dbReference type="Google" id="ProtNLM"/>
    </source>
</evidence>
<evidence type="ECO:0000256" key="1">
    <source>
        <dbReference type="SAM" id="Phobius"/>
    </source>
</evidence>
<protein>
    <recommendedName>
        <fullName evidence="3">ABC-2 type transporter domain-containing protein</fullName>
    </recommendedName>
</protein>